<reference evidence="3 4" key="1">
    <citation type="journal article" date="2010" name="Plant Cell">
        <title>The Chlorella variabilis NC64A genome reveals adaptation to photosymbiosis, coevolution with viruses, and cryptic sex.</title>
        <authorList>
            <person name="Blanc G."/>
            <person name="Duncan G."/>
            <person name="Agarkova I."/>
            <person name="Borodovsky M."/>
            <person name="Gurnon J."/>
            <person name="Kuo A."/>
            <person name="Lindquist E."/>
            <person name="Lucas S."/>
            <person name="Pangilinan J."/>
            <person name="Polle J."/>
            <person name="Salamov A."/>
            <person name="Terry A."/>
            <person name="Yamada T."/>
            <person name="Dunigan D.D."/>
            <person name="Grigoriev I.V."/>
            <person name="Claverie J.M."/>
            <person name="Van Etten J.L."/>
        </authorList>
    </citation>
    <scope>NUCLEOTIDE SEQUENCE [LARGE SCALE GENOMIC DNA]</scope>
    <source>
        <strain evidence="3 4">NC64A</strain>
    </source>
</reference>
<accession>E1ZMD5</accession>
<dbReference type="STRING" id="554065.E1ZMD5"/>
<dbReference type="InterPro" id="IPR006861">
    <property type="entry name" value="HABP4_PAIRBP1-bd"/>
</dbReference>
<feature type="region of interest" description="Disordered" evidence="1">
    <location>
        <begin position="24"/>
        <end position="197"/>
    </location>
</feature>
<feature type="compositionally biased region" description="Basic and acidic residues" evidence="1">
    <location>
        <begin position="272"/>
        <end position="305"/>
    </location>
</feature>
<name>E1ZMD5_CHLVA</name>
<dbReference type="GO" id="GO:0005737">
    <property type="term" value="C:cytoplasm"/>
    <property type="evidence" value="ECO:0007669"/>
    <property type="project" value="TreeGrafter"/>
</dbReference>
<gene>
    <name evidence="3" type="ORF">CHLNCDRAFT_58701</name>
</gene>
<feature type="compositionally biased region" description="Low complexity" evidence="1">
    <location>
        <begin position="75"/>
        <end position="97"/>
    </location>
</feature>
<dbReference type="AlphaFoldDB" id="E1ZMD5"/>
<evidence type="ECO:0000313" key="4">
    <source>
        <dbReference type="Proteomes" id="UP000008141"/>
    </source>
</evidence>
<feature type="compositionally biased region" description="Basic and acidic residues" evidence="1">
    <location>
        <begin position="30"/>
        <end position="44"/>
    </location>
</feature>
<feature type="region of interest" description="Disordered" evidence="1">
    <location>
        <begin position="272"/>
        <end position="344"/>
    </location>
</feature>
<dbReference type="OMA" id="GPRQNMT"/>
<dbReference type="Gene3D" id="6.10.140.1040">
    <property type="match status" value="1"/>
</dbReference>
<protein>
    <submittedName>
        <fullName evidence="3">Expressed protein</fullName>
    </submittedName>
</protein>
<feature type="compositionally biased region" description="Basic and acidic residues" evidence="1">
    <location>
        <begin position="120"/>
        <end position="140"/>
    </location>
</feature>
<dbReference type="Proteomes" id="UP000008141">
    <property type="component" value="Unassembled WGS sequence"/>
</dbReference>
<dbReference type="GeneID" id="17352404"/>
<dbReference type="SMART" id="SM01233">
    <property type="entry name" value="HABP4_PAI-RBP1"/>
    <property type="match status" value="1"/>
</dbReference>
<dbReference type="OrthoDB" id="784393at2759"/>
<keyword evidence="4" id="KW-1185">Reference proteome</keyword>
<feature type="compositionally biased region" description="Gly residues" evidence="1">
    <location>
        <begin position="103"/>
        <end position="117"/>
    </location>
</feature>
<dbReference type="GO" id="GO:0005634">
    <property type="term" value="C:nucleus"/>
    <property type="evidence" value="ECO:0007669"/>
    <property type="project" value="TreeGrafter"/>
</dbReference>
<evidence type="ECO:0000259" key="2">
    <source>
        <dbReference type="SMART" id="SM01233"/>
    </source>
</evidence>
<dbReference type="InParanoid" id="E1ZMD5"/>
<dbReference type="eggNOG" id="KOG2945">
    <property type="taxonomic scope" value="Eukaryota"/>
</dbReference>
<evidence type="ECO:0000313" key="3">
    <source>
        <dbReference type="EMBL" id="EFN52985.1"/>
    </source>
</evidence>
<evidence type="ECO:0000256" key="1">
    <source>
        <dbReference type="SAM" id="MobiDB-lite"/>
    </source>
</evidence>
<feature type="compositionally biased region" description="Basic and acidic residues" evidence="1">
    <location>
        <begin position="147"/>
        <end position="164"/>
    </location>
</feature>
<dbReference type="EMBL" id="GL433853">
    <property type="protein sequence ID" value="EFN52985.1"/>
    <property type="molecule type" value="Genomic_DNA"/>
</dbReference>
<organism evidence="4">
    <name type="scientific">Chlorella variabilis</name>
    <name type="common">Green alga</name>
    <dbReference type="NCBI Taxonomy" id="554065"/>
    <lineage>
        <taxon>Eukaryota</taxon>
        <taxon>Viridiplantae</taxon>
        <taxon>Chlorophyta</taxon>
        <taxon>core chlorophytes</taxon>
        <taxon>Trebouxiophyceae</taxon>
        <taxon>Chlorellales</taxon>
        <taxon>Chlorellaceae</taxon>
        <taxon>Chlorella clade</taxon>
        <taxon>Chlorella</taxon>
    </lineage>
</organism>
<dbReference type="KEGG" id="cvr:CHLNCDRAFT_58701"/>
<sequence length="344" mass="35658">MASVANAFSLLTDDAVDVDISAEAAAAPVKKVEAPKPAADEPKASRPASAGARGGRGEAVAGRGAGRGGRGAGRGPRPASRGEDAPAFDADTAPTVRGRGERGPPGGRGGGRGGRGPRAGKREYDRQDGTGRGHETEKRHGGGAHNWGEEGKDGETEGAAKEATTEEGAEPAAEPVEEVPRAEPEEDEEEKQMTLEEYEVVLAEKRAGLNQQREAAFKADEKQFSGMKTFEKVVEDVGLSLKNVKVIGANKAGREKERKEKEVLDVAFRIASDTDTRGGRGEGRGRGGRGEGRGEYRGERREGRGGGRGFSGRGGRGEGRGEGRGAGAAAPLDLESAFPALGQA</sequence>
<dbReference type="PANTHER" id="PTHR12299">
    <property type="entry name" value="HYALURONIC ACID-BINDING PROTEIN 4"/>
    <property type="match status" value="1"/>
</dbReference>
<dbReference type="RefSeq" id="XP_005845087.1">
    <property type="nucleotide sequence ID" value="XM_005845025.1"/>
</dbReference>
<dbReference type="GO" id="GO:0003723">
    <property type="term" value="F:RNA binding"/>
    <property type="evidence" value="ECO:0007669"/>
    <property type="project" value="InterPro"/>
</dbReference>
<feature type="compositionally biased region" description="Gly residues" evidence="1">
    <location>
        <begin position="63"/>
        <end position="74"/>
    </location>
</feature>
<dbReference type="PANTHER" id="PTHR12299:SF17">
    <property type="entry name" value="AT19571P-RELATED"/>
    <property type="match status" value="1"/>
</dbReference>
<dbReference type="Pfam" id="PF04774">
    <property type="entry name" value="HABP4_PAI-RBP1"/>
    <property type="match status" value="1"/>
</dbReference>
<dbReference type="InterPro" id="IPR039764">
    <property type="entry name" value="HABP4/SERBP1-like"/>
</dbReference>
<proteinExistence type="predicted"/>
<feature type="domain" description="Hyaluronan/mRNA-binding protein" evidence="2">
    <location>
        <begin position="120"/>
        <end position="220"/>
    </location>
</feature>